<accession>A0A940DTA1</accession>
<comment type="caution">
    <text evidence="2">The sequence shown here is derived from an EMBL/GenBank/DDBJ whole genome shotgun (WGS) entry which is preliminary data.</text>
</comment>
<reference evidence="2" key="1">
    <citation type="submission" date="2020-10" db="EMBL/GenBank/DDBJ databases">
        <authorList>
            <person name="Gilroy R."/>
        </authorList>
    </citation>
    <scope>NUCLEOTIDE SEQUENCE</scope>
    <source>
        <strain evidence="2">G3-8215</strain>
    </source>
</reference>
<evidence type="ECO:0000313" key="3">
    <source>
        <dbReference type="Proteomes" id="UP000725002"/>
    </source>
</evidence>
<dbReference type="EMBL" id="JADILV010000053">
    <property type="protein sequence ID" value="MBO8484024.1"/>
    <property type="molecule type" value="Genomic_DNA"/>
</dbReference>
<evidence type="ECO:0000313" key="2">
    <source>
        <dbReference type="EMBL" id="MBO8484024.1"/>
    </source>
</evidence>
<evidence type="ECO:0000256" key="1">
    <source>
        <dbReference type="SAM" id="SignalP"/>
    </source>
</evidence>
<sequence length="271" mass="30337">MKKTLAILFMLLPLLLDAQEKAAYRITYDCDALYNRTRGVYRWNLDIGNTTAVFYSPNWRGHSEAAKSLQGTDDIASAMDAVKQLGSRYPNRNSLEILIGAPEHGKYTYVNKVGVDQLMYEESLPDMDWELTDSVKTVCGYECHQARAEVYGRTWTVWYSTEIPIPYGPYVLGGLPGLILEAVDSDGIFRFTSVGIEDVHDATDVDLYGKTDAVRCTRKKYLALRKSNAGQTYSEAVENLLGKGSVTRIVDASGKDISNQVQSEKNYLDLK</sequence>
<organism evidence="2 3">
    <name type="scientific">Candidatus Cryptobacteroides avicola</name>
    <dbReference type="NCBI Taxonomy" id="2840757"/>
    <lineage>
        <taxon>Bacteria</taxon>
        <taxon>Pseudomonadati</taxon>
        <taxon>Bacteroidota</taxon>
        <taxon>Bacteroidia</taxon>
        <taxon>Bacteroidales</taxon>
        <taxon>Candidatus Cryptobacteroides</taxon>
    </lineage>
</organism>
<dbReference type="Proteomes" id="UP000725002">
    <property type="component" value="Unassembled WGS sequence"/>
</dbReference>
<reference evidence="2" key="2">
    <citation type="journal article" date="2021" name="PeerJ">
        <title>Extensive microbial diversity within the chicken gut microbiome revealed by metagenomics and culture.</title>
        <authorList>
            <person name="Gilroy R."/>
            <person name="Ravi A."/>
            <person name="Getino M."/>
            <person name="Pursley I."/>
            <person name="Horton D.L."/>
            <person name="Alikhan N.F."/>
            <person name="Baker D."/>
            <person name="Gharbi K."/>
            <person name="Hall N."/>
            <person name="Watson M."/>
            <person name="Adriaenssens E.M."/>
            <person name="Foster-Nyarko E."/>
            <person name="Jarju S."/>
            <person name="Secka A."/>
            <person name="Antonio M."/>
            <person name="Oren A."/>
            <person name="Chaudhuri R.R."/>
            <person name="La Ragione R."/>
            <person name="Hildebrand F."/>
            <person name="Pallen M.J."/>
        </authorList>
    </citation>
    <scope>NUCLEOTIDE SEQUENCE</scope>
    <source>
        <strain evidence="2">G3-8215</strain>
    </source>
</reference>
<feature type="signal peptide" evidence="1">
    <location>
        <begin position="1"/>
        <end position="18"/>
    </location>
</feature>
<feature type="chain" id="PRO_5038013169" evidence="1">
    <location>
        <begin position="19"/>
        <end position="271"/>
    </location>
</feature>
<dbReference type="Pfam" id="PF22252">
    <property type="entry name" value="PNGase_F-II_N"/>
    <property type="match status" value="1"/>
</dbReference>
<dbReference type="AlphaFoldDB" id="A0A940DTA1"/>
<name>A0A940DTA1_9BACT</name>
<proteinExistence type="predicted"/>
<dbReference type="InterPro" id="IPR005901">
    <property type="entry name" value="GLPGLI"/>
</dbReference>
<dbReference type="NCBIfam" id="TIGR01200">
    <property type="entry name" value="GLPGLI"/>
    <property type="match status" value="1"/>
</dbReference>
<gene>
    <name evidence="2" type="ORF">IAB75_07930</name>
</gene>
<protein>
    <submittedName>
        <fullName evidence="2">GLPGLI family protein</fullName>
    </submittedName>
</protein>
<keyword evidence="1" id="KW-0732">Signal</keyword>